<gene>
    <name evidence="2" type="ORF">SMRZ_LOCUS2591</name>
</gene>
<organism evidence="2 3">
    <name type="scientific">Schistosoma margrebowiei</name>
    <dbReference type="NCBI Taxonomy" id="48269"/>
    <lineage>
        <taxon>Eukaryota</taxon>
        <taxon>Metazoa</taxon>
        <taxon>Spiralia</taxon>
        <taxon>Lophotrochozoa</taxon>
        <taxon>Platyhelminthes</taxon>
        <taxon>Trematoda</taxon>
        <taxon>Digenea</taxon>
        <taxon>Strigeidida</taxon>
        <taxon>Schistosomatoidea</taxon>
        <taxon>Schistosomatidae</taxon>
        <taxon>Schistosoma</taxon>
    </lineage>
</organism>
<dbReference type="EMBL" id="UZAI01000666">
    <property type="protein sequence ID" value="VDO55421.1"/>
    <property type="molecule type" value="Genomic_DNA"/>
</dbReference>
<feature type="region of interest" description="Disordered" evidence="1">
    <location>
        <begin position="286"/>
        <end position="315"/>
    </location>
</feature>
<evidence type="ECO:0000313" key="2">
    <source>
        <dbReference type="EMBL" id="VDO55421.1"/>
    </source>
</evidence>
<name>A0A183LFL6_9TREM</name>
<protein>
    <submittedName>
        <fullName evidence="2">Uncharacterized protein</fullName>
    </submittedName>
</protein>
<sequence>MISQLQQQLQHQSRHYTFDTSENNTNLSQFCLNLPEFNTTIHTISEYDKNILENNQQSIEQGKLNINNDNVNPIGNGDIKPKICTTISSTSTTTTTTSTTIDEIVNSTENIKQSSSIINHCLSKKNKLDNQLNDYNKSISVNSSLPYRLCYSPNTTTTTITICDKNNIEFNEEICYTTKYPRLHDSLSESNKHNNSNITDNNNDRNILDQTGNPIECYEFQKNVKQLINAELNNHLKNESISMDYLQQTTLPLSSLLLSSSTCISSLNNPINNEYILSSMKNNEMIHENNNNHDDGDDDNNNVNKQNNNEFYRRRNNSMLDSLHIRLDKTMEKIDVLNHLQKFTRMQLDYLDFADDLALLSHTQQQMQKKTTNVAAASATVGLNIHKWKSKTLRYNTS</sequence>
<evidence type="ECO:0000256" key="1">
    <source>
        <dbReference type="SAM" id="MobiDB-lite"/>
    </source>
</evidence>
<proteinExistence type="predicted"/>
<dbReference type="Proteomes" id="UP000277204">
    <property type="component" value="Unassembled WGS sequence"/>
</dbReference>
<feature type="region of interest" description="Disordered" evidence="1">
    <location>
        <begin position="187"/>
        <end position="207"/>
    </location>
</feature>
<evidence type="ECO:0000313" key="3">
    <source>
        <dbReference type="Proteomes" id="UP000277204"/>
    </source>
</evidence>
<dbReference type="AlphaFoldDB" id="A0A183LFL6"/>
<dbReference type="STRING" id="48269.A0A183LFL6"/>
<keyword evidence="3" id="KW-1185">Reference proteome</keyword>
<accession>A0A183LFL6</accession>
<reference evidence="2 3" key="1">
    <citation type="submission" date="2018-11" db="EMBL/GenBank/DDBJ databases">
        <authorList>
            <consortium name="Pathogen Informatics"/>
        </authorList>
    </citation>
    <scope>NUCLEOTIDE SEQUENCE [LARGE SCALE GENOMIC DNA]</scope>
    <source>
        <strain evidence="2 3">Zambia</strain>
    </source>
</reference>